<feature type="transmembrane region" description="Helical" evidence="1">
    <location>
        <begin position="12"/>
        <end position="32"/>
    </location>
</feature>
<dbReference type="eggNOG" id="COG1277">
    <property type="taxonomic scope" value="Bacteria"/>
</dbReference>
<organism evidence="2 3">
    <name type="scientific">Deinococcus peraridilitoris (strain DSM 19664 / LMG 22246 / CIP 109416 / KR-200)</name>
    <dbReference type="NCBI Taxonomy" id="937777"/>
    <lineage>
        <taxon>Bacteria</taxon>
        <taxon>Thermotogati</taxon>
        <taxon>Deinococcota</taxon>
        <taxon>Deinococci</taxon>
        <taxon>Deinococcales</taxon>
        <taxon>Deinococcaceae</taxon>
        <taxon>Deinococcus</taxon>
    </lineage>
</organism>
<dbReference type="RefSeq" id="WP_015234528.1">
    <property type="nucleotide sequence ID" value="NC_019793.1"/>
</dbReference>
<name>K9ZX43_DEIPD</name>
<keyword evidence="1" id="KW-1133">Transmembrane helix</keyword>
<dbReference type="HOGENOM" id="CLU_1085591_0_0_0"/>
<dbReference type="Pfam" id="PF12730">
    <property type="entry name" value="ABC2_membrane_4"/>
    <property type="match status" value="1"/>
</dbReference>
<dbReference type="AlphaFoldDB" id="K9ZX43"/>
<evidence type="ECO:0000313" key="3">
    <source>
        <dbReference type="Proteomes" id="UP000010467"/>
    </source>
</evidence>
<protein>
    <recommendedName>
        <fullName evidence="4">ABC-type transport system involved in multi-copper enzyme maturation, permease component</fullName>
    </recommendedName>
</protein>
<gene>
    <name evidence="2" type="ordered locus">Deipe_0629</name>
</gene>
<evidence type="ECO:0000313" key="2">
    <source>
        <dbReference type="EMBL" id="AFZ66218.1"/>
    </source>
</evidence>
<feature type="transmembrane region" description="Helical" evidence="1">
    <location>
        <begin position="232"/>
        <end position="254"/>
    </location>
</feature>
<dbReference type="PATRIC" id="fig|937777.3.peg.632"/>
<dbReference type="EMBL" id="CP003382">
    <property type="protein sequence ID" value="AFZ66218.1"/>
    <property type="molecule type" value="Genomic_DNA"/>
</dbReference>
<dbReference type="KEGG" id="dpd:Deipe_0629"/>
<keyword evidence="1" id="KW-0472">Membrane</keyword>
<dbReference type="Proteomes" id="UP000010467">
    <property type="component" value="Chromosome"/>
</dbReference>
<dbReference type="OrthoDB" id="74105at2"/>
<keyword evidence="3" id="KW-1185">Reference proteome</keyword>
<accession>K9ZX43</accession>
<evidence type="ECO:0000256" key="1">
    <source>
        <dbReference type="SAM" id="Phobius"/>
    </source>
</evidence>
<feature type="transmembrane region" description="Helical" evidence="1">
    <location>
        <begin position="52"/>
        <end position="78"/>
    </location>
</feature>
<dbReference type="PANTHER" id="PTHR37305:SF1">
    <property type="entry name" value="MEMBRANE PROTEIN"/>
    <property type="match status" value="1"/>
</dbReference>
<keyword evidence="1" id="KW-0812">Transmembrane</keyword>
<proteinExistence type="predicted"/>
<sequence>MLTLVWLEYRKLFGFRSTWLAVMVCVVLPWIWSYAPRLVEVYNLTLVSGWQVPALALVTSAQFLLPIFVAVTAAELVGSEISLGTLAPLILRPVSRAKLILLKLIVALTFPLVLLGVLLLASLLAGLRLGLGEFAGGTGLGPGAWVGQGLLTPAGALLELLRGYGLAALTLMPIAALALLFSVIYLNTSAAALATIATLLLMRLLIVFPQGFQNLLLTSHLDAYLQQNTAVMQQSLTLLVIYTVGFGLLAMFTFERKDL</sequence>
<feature type="transmembrane region" description="Helical" evidence="1">
    <location>
        <begin position="164"/>
        <end position="186"/>
    </location>
</feature>
<feature type="transmembrane region" description="Helical" evidence="1">
    <location>
        <begin position="99"/>
        <end position="124"/>
    </location>
</feature>
<evidence type="ECO:0008006" key="4">
    <source>
        <dbReference type="Google" id="ProtNLM"/>
    </source>
</evidence>
<feature type="transmembrane region" description="Helical" evidence="1">
    <location>
        <begin position="193"/>
        <end position="212"/>
    </location>
</feature>
<dbReference type="PANTHER" id="PTHR37305">
    <property type="entry name" value="INTEGRAL MEMBRANE PROTEIN-RELATED"/>
    <property type="match status" value="1"/>
</dbReference>
<dbReference type="STRING" id="937777.Deipe_0629"/>
<reference evidence="3" key="1">
    <citation type="submission" date="2012-03" db="EMBL/GenBank/DDBJ databases">
        <title>Complete sequence of chromosome of Deinococcus peraridilitoris DSM 19664.</title>
        <authorList>
            <person name="Lucas S."/>
            <person name="Copeland A."/>
            <person name="Lapidus A."/>
            <person name="Glavina del Rio T."/>
            <person name="Dalin E."/>
            <person name="Tice H."/>
            <person name="Bruce D."/>
            <person name="Goodwin L."/>
            <person name="Pitluck S."/>
            <person name="Peters L."/>
            <person name="Mikhailova N."/>
            <person name="Lu M."/>
            <person name="Kyrpides N."/>
            <person name="Mavromatis K."/>
            <person name="Ivanova N."/>
            <person name="Brettin T."/>
            <person name="Detter J.C."/>
            <person name="Han C."/>
            <person name="Larimer F."/>
            <person name="Land M."/>
            <person name="Hauser L."/>
            <person name="Markowitz V."/>
            <person name="Cheng J.-F."/>
            <person name="Hugenholtz P."/>
            <person name="Woyke T."/>
            <person name="Wu D."/>
            <person name="Pukall R."/>
            <person name="Steenblock K."/>
            <person name="Brambilla E."/>
            <person name="Klenk H.-P."/>
            <person name="Eisen J.A."/>
        </authorList>
    </citation>
    <scope>NUCLEOTIDE SEQUENCE [LARGE SCALE GENOMIC DNA]</scope>
    <source>
        <strain evidence="3">DSM 19664 / LMG 22246 / CIP 109416 / KR-200</strain>
    </source>
</reference>